<reference evidence="2 3" key="1">
    <citation type="submission" date="2020-04" db="EMBL/GenBank/DDBJ databases">
        <title>Luteolibacter sp. G-1-1-1 isolated from soil.</title>
        <authorList>
            <person name="Dahal R.H."/>
        </authorList>
    </citation>
    <scope>NUCLEOTIDE SEQUENCE [LARGE SCALE GENOMIC DNA]</scope>
    <source>
        <strain evidence="2 3">G-1-1-1</strain>
    </source>
</reference>
<gene>
    <name evidence="2" type="ORF">HHL09_06305</name>
</gene>
<name>A0A858REY9_9BACT</name>
<organism evidence="2 3">
    <name type="scientific">Luteolibacter luteus</name>
    <dbReference type="NCBI Taxonomy" id="2728835"/>
    <lineage>
        <taxon>Bacteria</taxon>
        <taxon>Pseudomonadati</taxon>
        <taxon>Verrucomicrobiota</taxon>
        <taxon>Verrucomicrobiia</taxon>
        <taxon>Verrucomicrobiales</taxon>
        <taxon>Verrucomicrobiaceae</taxon>
        <taxon>Luteolibacter</taxon>
    </lineage>
</organism>
<sequence>MTTQERINLLAEAALRAAPPSTTHPKPVTFMPSFEKMRSADFVPQGEPPSPPATQPLQVQEEGRDLSY</sequence>
<keyword evidence="3" id="KW-1185">Reference proteome</keyword>
<dbReference type="EMBL" id="CP051774">
    <property type="protein sequence ID" value="QJE95407.1"/>
    <property type="molecule type" value="Genomic_DNA"/>
</dbReference>
<dbReference type="Proteomes" id="UP000501812">
    <property type="component" value="Chromosome"/>
</dbReference>
<evidence type="ECO:0000256" key="1">
    <source>
        <dbReference type="SAM" id="MobiDB-lite"/>
    </source>
</evidence>
<dbReference type="AlphaFoldDB" id="A0A858REY9"/>
<evidence type="ECO:0000313" key="3">
    <source>
        <dbReference type="Proteomes" id="UP000501812"/>
    </source>
</evidence>
<protein>
    <submittedName>
        <fullName evidence="2">Uncharacterized protein</fullName>
    </submittedName>
</protein>
<dbReference type="KEGG" id="luo:HHL09_06305"/>
<feature type="region of interest" description="Disordered" evidence="1">
    <location>
        <begin position="39"/>
        <end position="68"/>
    </location>
</feature>
<evidence type="ECO:0000313" key="2">
    <source>
        <dbReference type="EMBL" id="QJE95407.1"/>
    </source>
</evidence>
<accession>A0A858REY9</accession>
<proteinExistence type="predicted"/>
<dbReference type="RefSeq" id="WP_169453721.1">
    <property type="nucleotide sequence ID" value="NZ_CP051774.1"/>
</dbReference>